<reference evidence="2" key="1">
    <citation type="submission" date="2011-08" db="EMBL/GenBank/DDBJ databases">
        <authorList>
            <person name="Rombauts S."/>
        </authorList>
    </citation>
    <scope>NUCLEOTIDE SEQUENCE</scope>
    <source>
        <strain evidence="2">London</strain>
    </source>
</reference>
<dbReference type="Proteomes" id="UP000015104">
    <property type="component" value="Unassembled WGS sequence"/>
</dbReference>
<sequence length="45" mass="4935">MKFNVDPKRVPVPLIFDRAEVVAASPLNSLALFGLEKSFVVFKSG</sequence>
<evidence type="ECO:0000313" key="1">
    <source>
        <dbReference type="EnsemblMetazoa" id="tetur14g00950.1"/>
    </source>
</evidence>
<accession>T1KL30</accession>
<protein>
    <submittedName>
        <fullName evidence="1">Uncharacterized protein</fullName>
    </submittedName>
</protein>
<dbReference type="EnsemblMetazoa" id="tetur14g00950.1">
    <property type="protein sequence ID" value="tetur14g00950.1"/>
    <property type="gene ID" value="tetur14g00950"/>
</dbReference>
<dbReference type="HOGENOM" id="CLU_3208231_0_0_1"/>
<reference evidence="1" key="2">
    <citation type="submission" date="2015-06" db="UniProtKB">
        <authorList>
            <consortium name="EnsemblMetazoa"/>
        </authorList>
    </citation>
    <scope>IDENTIFICATION</scope>
</reference>
<name>T1KL30_TETUR</name>
<dbReference type="EMBL" id="CAEY01000205">
    <property type="status" value="NOT_ANNOTATED_CDS"/>
    <property type="molecule type" value="Genomic_DNA"/>
</dbReference>
<evidence type="ECO:0000313" key="2">
    <source>
        <dbReference type="Proteomes" id="UP000015104"/>
    </source>
</evidence>
<keyword evidence="2" id="KW-1185">Reference proteome</keyword>
<organism evidence="1 2">
    <name type="scientific">Tetranychus urticae</name>
    <name type="common">Two-spotted spider mite</name>
    <dbReference type="NCBI Taxonomy" id="32264"/>
    <lineage>
        <taxon>Eukaryota</taxon>
        <taxon>Metazoa</taxon>
        <taxon>Ecdysozoa</taxon>
        <taxon>Arthropoda</taxon>
        <taxon>Chelicerata</taxon>
        <taxon>Arachnida</taxon>
        <taxon>Acari</taxon>
        <taxon>Acariformes</taxon>
        <taxon>Trombidiformes</taxon>
        <taxon>Prostigmata</taxon>
        <taxon>Eleutherengona</taxon>
        <taxon>Raphignathae</taxon>
        <taxon>Tetranychoidea</taxon>
        <taxon>Tetranychidae</taxon>
        <taxon>Tetranychus</taxon>
    </lineage>
</organism>
<proteinExistence type="predicted"/>
<dbReference type="AlphaFoldDB" id="T1KL30"/>